<sequence>MFRKKGSSRAVVIILLILGGLQVDAQTFPTDIEWQQCYGWDNWYGDEGSKIISTSDGNFAAIGKKSLNGFETIWASKINQKGEMLWETTVFDDQAFTGFKAQDIIQNPDGSYFLLGKITNYSNLRFNYTIGRSIQSVSQKGNYDALVVKLNSDGQMIWFKIFGGTGEDVPIKILPTNDNNYLLLTYTGSSDGDIANSGKNTNGFNQDLWITKLNSEGIIISKKCIGGNNDDVAFDMKATPDGGFVIAGCTTSNDSEISPNMGGKDVLVVKIDASINIIWKKTYGGSQKDEARRILALPNGDIILGITSNSSSNDFIFTPSVSFPDNFEENIWLFKLNSSGEQQNKKIFGGSSRDIISDLVLTNDGNYVLSGSTKSNNGNIQDRNRIPSNNNDRYDVVLMKISSNLDLVWEKTAGGSADDEGNGVVETSGGGFILIGTTQSFDGDIVGNHYSSQDSRDILLTKFNFKYDNNCETNVTTSKDLVSTETSITASETISTSDKVTHNSNIHYGAGKSIDITPGFDTDLGSTIEFNLNGCLSGGSTGVSPNPIQIKVNNECREGGMKFEFMPFTPNTDMSQYHMSIQNLDPKIEFNFSGNVLITKNNIPDNSNAYFLLTVSKEGYNDFSFQGYTSTCEHDNAPINCPENDNDVILDKEYYQIGETFTATWTGTLLPTQGLNWYNENVTEISRTDKTFVGKITAFPAHIQAQPGSLPDGSRPCHGSTRVEFRAVK</sequence>
<comment type="caution">
    <text evidence="2">The sequence shown here is derived from an EMBL/GenBank/DDBJ whole genome shotgun (WGS) entry which is preliminary data.</text>
</comment>
<protein>
    <submittedName>
        <fullName evidence="2">Uncharacterized protein</fullName>
    </submittedName>
</protein>
<feature type="chain" id="PRO_5047204222" evidence="1">
    <location>
        <begin position="26"/>
        <end position="729"/>
    </location>
</feature>
<accession>A0ABN8EVH2</accession>
<proteinExistence type="predicted"/>
<dbReference type="Proteomes" id="UP000837932">
    <property type="component" value="Unassembled WGS sequence"/>
</dbReference>
<reference evidence="2" key="1">
    <citation type="submission" date="2021-12" db="EMBL/GenBank/DDBJ databases">
        <authorList>
            <person name="Rodrigo-Torres L."/>
            <person name="Arahal R. D."/>
            <person name="Lucena T."/>
        </authorList>
    </citation>
    <scope>NUCLEOTIDE SEQUENCE</scope>
    <source>
        <strain evidence="2">CECT 8858</strain>
    </source>
</reference>
<dbReference type="EMBL" id="CAKLPY010000002">
    <property type="protein sequence ID" value="CAH0995921.1"/>
    <property type="molecule type" value="Genomic_DNA"/>
</dbReference>
<dbReference type="RefSeq" id="WP_238806497.1">
    <property type="nucleotide sequence ID" value="NZ_CAKLPY010000002.1"/>
</dbReference>
<gene>
    <name evidence="2" type="ORF">EMA8858_02049</name>
</gene>
<evidence type="ECO:0000313" key="3">
    <source>
        <dbReference type="Proteomes" id="UP000837932"/>
    </source>
</evidence>
<keyword evidence="1" id="KW-0732">Signal</keyword>
<dbReference type="NCBIfam" id="NF045639">
    <property type="entry name" value="GCX_COOH"/>
    <property type="match status" value="1"/>
</dbReference>
<keyword evidence="3" id="KW-1185">Reference proteome</keyword>
<evidence type="ECO:0000256" key="1">
    <source>
        <dbReference type="SAM" id="SignalP"/>
    </source>
</evidence>
<dbReference type="PANTHER" id="PTHR42754">
    <property type="entry name" value="ENDOGLUCANASE"/>
    <property type="match status" value="1"/>
</dbReference>
<name>A0ABN8EVH2_9BACT</name>
<organism evidence="2 3">
    <name type="scientific">Emticicia aquatica</name>
    <dbReference type="NCBI Taxonomy" id="1681835"/>
    <lineage>
        <taxon>Bacteria</taxon>
        <taxon>Pseudomonadati</taxon>
        <taxon>Bacteroidota</taxon>
        <taxon>Cytophagia</taxon>
        <taxon>Cytophagales</taxon>
        <taxon>Leadbetterellaceae</taxon>
        <taxon>Emticicia</taxon>
    </lineage>
</organism>
<dbReference type="PANTHER" id="PTHR42754:SF1">
    <property type="entry name" value="LIPOPROTEIN"/>
    <property type="match status" value="1"/>
</dbReference>
<evidence type="ECO:0000313" key="2">
    <source>
        <dbReference type="EMBL" id="CAH0995921.1"/>
    </source>
</evidence>
<dbReference type="InterPro" id="IPR055015">
    <property type="entry name" value="GCX_COOH"/>
</dbReference>
<feature type="signal peptide" evidence="1">
    <location>
        <begin position="1"/>
        <end position="25"/>
    </location>
</feature>